<proteinExistence type="predicted"/>
<organism evidence="2 3">
    <name type="scientific">Campylobacter phage PC5</name>
    <dbReference type="NCBI Taxonomy" id="1541690"/>
    <lineage>
        <taxon>Viruses</taxon>
        <taxon>Duplodnaviria</taxon>
        <taxon>Heunggongvirae</taxon>
        <taxon>Uroviricota</taxon>
        <taxon>Caudoviricetes</taxon>
        <taxon>Connertonviridae</taxon>
        <taxon>Fletchervirus</taxon>
        <taxon>Fletchervirus PC5</taxon>
    </lineage>
</organism>
<protein>
    <submittedName>
        <fullName evidence="2">Putative neck protein</fullName>
    </submittedName>
</protein>
<feature type="region of interest" description="Disordered" evidence="1">
    <location>
        <begin position="189"/>
        <end position="215"/>
    </location>
</feature>
<dbReference type="Pfam" id="PF11649">
    <property type="entry name" value="T4_neck-protein"/>
    <property type="match status" value="1"/>
</dbReference>
<accession>A0A1B0XVN3</accession>
<reference evidence="2 3" key="1">
    <citation type="submission" date="2016-05" db="EMBL/GenBank/DDBJ databases">
        <title>Campylobacter bacteriophages isolated in Slovenia.</title>
        <authorList>
            <person name="Janez N."/>
            <person name="Peterka M."/>
            <person name="Accetto T."/>
        </authorList>
    </citation>
    <scope>NUCLEOTIDE SEQUENCE [LARGE SCALE GENOMIC DNA]</scope>
</reference>
<dbReference type="EMBL" id="KX229736">
    <property type="protein sequence ID" value="ANH51189.1"/>
    <property type="molecule type" value="Genomic_DNA"/>
</dbReference>
<gene>
    <name evidence="2" type="ORF">PC5_00067</name>
</gene>
<sequence length="215" mass="24525">MAWNLNNRQNEYQLFGTLSAEIIDMYGFQLTYIKTTRLGHDKVLDDIINYGTEATYQIFALPENAEMFDERGDILNKFGIFTMDSMNLFVSANTMKRIFQDESKIPSAVGDLLLLPSGKYIEITSIEHQVPGANNQFTYSNSKNVYMLRCKSFNYNNDNIPTLEEVNNEEVNESLDEIFNLVGSAENSKDKIKEEQDKESPLVKGTDSVFGYLDS</sequence>
<feature type="compositionally biased region" description="Basic and acidic residues" evidence="1">
    <location>
        <begin position="189"/>
        <end position="201"/>
    </location>
</feature>
<keyword evidence="3" id="KW-1185">Reference proteome</keyword>
<evidence type="ECO:0000256" key="1">
    <source>
        <dbReference type="SAM" id="MobiDB-lite"/>
    </source>
</evidence>
<evidence type="ECO:0000313" key="3">
    <source>
        <dbReference type="Proteomes" id="UP000221511"/>
    </source>
</evidence>
<evidence type="ECO:0000313" key="2">
    <source>
        <dbReference type="EMBL" id="ANH51189.1"/>
    </source>
</evidence>
<name>A0A1B0XVN3_9CAUD</name>
<dbReference type="InterPro" id="IPR021674">
    <property type="entry name" value="Phage_T4_Gp14_neck-protein"/>
</dbReference>
<dbReference type="Proteomes" id="UP000221511">
    <property type="component" value="Segment"/>
</dbReference>